<comment type="caution">
    <text evidence="2">The sequence shown here is derived from an EMBL/GenBank/DDBJ whole genome shotgun (WGS) entry which is preliminary data.</text>
</comment>
<feature type="coiled-coil region" evidence="1">
    <location>
        <begin position="649"/>
        <end position="676"/>
    </location>
</feature>
<evidence type="ECO:0000313" key="2">
    <source>
        <dbReference type="EMBL" id="KYG77633.1"/>
    </source>
</evidence>
<dbReference type="RefSeq" id="WP_068216185.1">
    <property type="nucleotide sequence ID" value="NZ_CP139724.1"/>
</dbReference>
<keyword evidence="3" id="KW-1185">Reference proteome</keyword>
<dbReference type="STRING" id="333140.AWW68_02345"/>
<dbReference type="InterPro" id="IPR011990">
    <property type="entry name" value="TPR-like_helical_dom_sf"/>
</dbReference>
<proteinExistence type="predicted"/>
<dbReference type="Proteomes" id="UP000075606">
    <property type="component" value="Unassembled WGS sequence"/>
</dbReference>
<dbReference type="Gene3D" id="1.25.40.10">
    <property type="entry name" value="Tetratricopeptide repeat domain"/>
    <property type="match status" value="1"/>
</dbReference>
<dbReference type="InterPro" id="IPR032774">
    <property type="entry name" value="WG_beta_rep"/>
</dbReference>
<dbReference type="EMBL" id="LRPC01000001">
    <property type="protein sequence ID" value="KYG77633.1"/>
    <property type="molecule type" value="Genomic_DNA"/>
</dbReference>
<accession>A0A150XFZ5</accession>
<evidence type="ECO:0008006" key="4">
    <source>
        <dbReference type="Google" id="ProtNLM"/>
    </source>
</evidence>
<protein>
    <recommendedName>
        <fullName evidence="4">Outer membrane lipoprotein BamD-like domain-containing protein</fullName>
    </recommendedName>
</protein>
<reference evidence="2 3" key="1">
    <citation type="submission" date="2016-01" db="EMBL/GenBank/DDBJ databases">
        <title>Genome sequencing of Roseivirga spongicola UST030701-084.</title>
        <authorList>
            <person name="Selvaratnam C."/>
            <person name="Thevarajoo S."/>
            <person name="Goh K.M."/>
            <person name="Ee R."/>
            <person name="Chan K.-G."/>
            <person name="Chong C.S."/>
        </authorList>
    </citation>
    <scope>NUCLEOTIDE SEQUENCE [LARGE SCALE GENOMIC DNA]</scope>
    <source>
        <strain evidence="2 3">UST030701-084</strain>
    </source>
</reference>
<keyword evidence="1" id="KW-0175">Coiled coil</keyword>
<sequence>MKTRGQQVFASSLILFITFFSIEVPKRAFRMYEKRDIEKTVEALDKSIEKDTLNPAAYYLYSVLHTDSLYHGYDVDEAFSYITRAIAQFKSLSDPKDLEDLKDVQVDSANLEVQKDKVDALKFDLVAQVHTIAEYEAFIEKHSDAEQIPQARAGIHSLTFKAAQADHTWQAYKNFIDAFPSAKEYNEADSLYQLLIYEERTEDGTLASYQSFLDEFPGTPYRDEIIPEIFKIRTATNRIADYEAFLKEYPSEEFQQIAYKRIYHVFKEKYGTDEFLKYFPSLNWNDSIRNVQQLEKDYWVPKLTDNTIEFVNSNGTSMLKTKLTTVPQNCLCEPTIADFVVGSYFEESAIISRDGHLLYSGNFANARDAGFGFIILEAEDGERLFHKSGEMIINERKEAIEVLNESMIRTAKNGFFGLESINGLRYLENEFTLIDTLGRFLWLEKEDGIALVSPEVLFPALDGQTPPIEFAYDEVELLGNGRIWVSRNGQEAILDDELRMVIPFGQHQIYEEAYGWLLKEKGKFRVLHDRYPELSGKTFSQVKSNQQWLALQEEEKWTLYDQLGSSSIQQEIDSVATLGENMVMLQVGNKLLAQFKNGKQLTMEKDWSYKLLIPQSYVKTGEPAVHDYFMLSNFKNYRKVYNEFGREILSATFNEVVALEDNMLRLQKRNAALADSTGHYLLNFVYDGIGSNEDGYVSTLDKGKFGVINPAKQINIPPVYEKLIEPYTDTVMVAVKDKYKGFINTKNKALTAFEFDEVAYFNDSIALVRIEDEWLLENIKNEDILYERITDWEIIEVGEEDKTLFITTETGQGIYSESMGQIIEPTYTYIRVLGTPKDPIYFAVKLVAEANIYVVIYYDKKGNKLFTQSFRQEEYFKIACPAN</sequence>
<dbReference type="OrthoDB" id="2485468at2"/>
<evidence type="ECO:0000313" key="3">
    <source>
        <dbReference type="Proteomes" id="UP000075606"/>
    </source>
</evidence>
<gene>
    <name evidence="2" type="ORF">AWW68_02345</name>
</gene>
<evidence type="ECO:0000256" key="1">
    <source>
        <dbReference type="SAM" id="Coils"/>
    </source>
</evidence>
<dbReference type="Pfam" id="PF14903">
    <property type="entry name" value="WG_beta_rep"/>
    <property type="match status" value="1"/>
</dbReference>
<name>A0A150XFZ5_9BACT</name>
<organism evidence="2 3">
    <name type="scientific">Roseivirga spongicola</name>
    <dbReference type="NCBI Taxonomy" id="333140"/>
    <lineage>
        <taxon>Bacteria</taxon>
        <taxon>Pseudomonadati</taxon>
        <taxon>Bacteroidota</taxon>
        <taxon>Cytophagia</taxon>
        <taxon>Cytophagales</taxon>
        <taxon>Roseivirgaceae</taxon>
        <taxon>Roseivirga</taxon>
    </lineage>
</organism>
<dbReference type="AlphaFoldDB" id="A0A150XFZ5"/>